<sequence length="146" mass="16141" precursor="true">MKVTPSLVGVGLVALLAVCLANQLSAQNGSQDPSDSKAKSADEVPRAALLTERGRQLAEELRMLKRSRDSMGAKHPTLPLVNQKIEAIQEQLEAWEPAIGAPPQNPFHPDLESRPQMNDYDLRQIVIRLTKRVESLEKRVAELEGK</sequence>
<evidence type="ECO:0000256" key="2">
    <source>
        <dbReference type="SAM" id="SignalP"/>
    </source>
</evidence>
<evidence type="ECO:0000256" key="1">
    <source>
        <dbReference type="SAM" id="MobiDB-lite"/>
    </source>
</evidence>
<dbReference type="KEGG" id="smam:Mal15_36680"/>
<organism evidence="3 4">
    <name type="scientific">Stieleria maiorica</name>
    <dbReference type="NCBI Taxonomy" id="2795974"/>
    <lineage>
        <taxon>Bacteria</taxon>
        <taxon>Pseudomonadati</taxon>
        <taxon>Planctomycetota</taxon>
        <taxon>Planctomycetia</taxon>
        <taxon>Pirellulales</taxon>
        <taxon>Pirellulaceae</taxon>
        <taxon>Stieleria</taxon>
    </lineage>
</organism>
<dbReference type="EMBL" id="CP036264">
    <property type="protein sequence ID" value="QEF99602.1"/>
    <property type="molecule type" value="Genomic_DNA"/>
</dbReference>
<dbReference type="Proteomes" id="UP000321353">
    <property type="component" value="Chromosome"/>
</dbReference>
<evidence type="ECO:0000313" key="4">
    <source>
        <dbReference type="Proteomes" id="UP000321353"/>
    </source>
</evidence>
<feature type="signal peptide" evidence="2">
    <location>
        <begin position="1"/>
        <end position="26"/>
    </location>
</feature>
<keyword evidence="2" id="KW-0732">Signal</keyword>
<protein>
    <submittedName>
        <fullName evidence="3">Uncharacterized protein</fullName>
    </submittedName>
</protein>
<feature type="region of interest" description="Disordered" evidence="1">
    <location>
        <begin position="26"/>
        <end position="47"/>
    </location>
</feature>
<keyword evidence="4" id="KW-1185">Reference proteome</keyword>
<dbReference type="RefSeq" id="WP_167546879.1">
    <property type="nucleotide sequence ID" value="NZ_CP036264.1"/>
</dbReference>
<dbReference type="AlphaFoldDB" id="A0A5B9MEA7"/>
<proteinExistence type="predicted"/>
<evidence type="ECO:0000313" key="3">
    <source>
        <dbReference type="EMBL" id="QEF99602.1"/>
    </source>
</evidence>
<accession>A0A5B9MEA7</accession>
<name>A0A5B9MEA7_9BACT</name>
<gene>
    <name evidence="3" type="ORF">Mal15_36680</name>
</gene>
<feature type="chain" id="PRO_5022791716" evidence="2">
    <location>
        <begin position="27"/>
        <end position="146"/>
    </location>
</feature>
<feature type="compositionally biased region" description="Basic and acidic residues" evidence="1">
    <location>
        <begin position="34"/>
        <end position="45"/>
    </location>
</feature>
<reference evidence="3 4" key="1">
    <citation type="submission" date="2019-02" db="EMBL/GenBank/DDBJ databases">
        <title>Planctomycetal bacteria perform biofilm scaping via a novel small molecule.</title>
        <authorList>
            <person name="Jeske O."/>
            <person name="Boedeker C."/>
            <person name="Wiegand S."/>
            <person name="Breitling P."/>
            <person name="Kallscheuer N."/>
            <person name="Jogler M."/>
            <person name="Rohde M."/>
            <person name="Petersen J."/>
            <person name="Medema M.H."/>
            <person name="Surup F."/>
            <person name="Jogler C."/>
        </authorList>
    </citation>
    <scope>NUCLEOTIDE SEQUENCE [LARGE SCALE GENOMIC DNA]</scope>
    <source>
        <strain evidence="3 4">Mal15</strain>
    </source>
</reference>